<evidence type="ECO:0000313" key="3">
    <source>
        <dbReference type="EMBL" id="SUZ89678.1"/>
    </source>
</evidence>
<dbReference type="InterPro" id="IPR036259">
    <property type="entry name" value="MFS_trans_sf"/>
</dbReference>
<dbReference type="PROSITE" id="PS50850">
    <property type="entry name" value="MFS"/>
    <property type="match status" value="1"/>
</dbReference>
<keyword evidence="1" id="KW-0812">Transmembrane</keyword>
<feature type="transmembrane region" description="Helical" evidence="1">
    <location>
        <begin position="55"/>
        <end position="79"/>
    </location>
</feature>
<dbReference type="PANTHER" id="PTHR11360">
    <property type="entry name" value="MONOCARBOXYLATE TRANSPORTER"/>
    <property type="match status" value="1"/>
</dbReference>
<feature type="transmembrane region" description="Helical" evidence="1">
    <location>
        <begin position="16"/>
        <end position="35"/>
    </location>
</feature>
<keyword evidence="1" id="KW-1133">Transmembrane helix</keyword>
<feature type="transmembrane region" description="Helical" evidence="1">
    <location>
        <begin position="177"/>
        <end position="196"/>
    </location>
</feature>
<dbReference type="PANTHER" id="PTHR11360:SF290">
    <property type="entry name" value="MONOCARBOXYLATE MFS PERMEASE"/>
    <property type="match status" value="1"/>
</dbReference>
<feature type="transmembrane region" description="Helical" evidence="1">
    <location>
        <begin position="86"/>
        <end position="105"/>
    </location>
</feature>
<evidence type="ECO:0000256" key="1">
    <source>
        <dbReference type="SAM" id="Phobius"/>
    </source>
</evidence>
<gene>
    <name evidence="3" type="ORF">METZ01_LOCUS42532</name>
</gene>
<proteinExistence type="predicted"/>
<protein>
    <recommendedName>
        <fullName evidence="2">Major facilitator superfamily (MFS) profile domain-containing protein</fullName>
    </recommendedName>
</protein>
<dbReference type="GO" id="GO:0022857">
    <property type="term" value="F:transmembrane transporter activity"/>
    <property type="evidence" value="ECO:0007669"/>
    <property type="project" value="InterPro"/>
</dbReference>
<keyword evidence="1" id="KW-0472">Membrane</keyword>
<name>A0A381RFF2_9ZZZZ</name>
<dbReference type="InterPro" id="IPR020846">
    <property type="entry name" value="MFS_dom"/>
</dbReference>
<feature type="transmembrane region" description="Helical" evidence="1">
    <location>
        <begin position="144"/>
        <end position="165"/>
    </location>
</feature>
<feature type="transmembrane region" description="Helical" evidence="1">
    <location>
        <begin position="326"/>
        <end position="347"/>
    </location>
</feature>
<evidence type="ECO:0000259" key="2">
    <source>
        <dbReference type="PROSITE" id="PS50850"/>
    </source>
</evidence>
<reference evidence="3" key="1">
    <citation type="submission" date="2018-05" db="EMBL/GenBank/DDBJ databases">
        <authorList>
            <person name="Lanie J.A."/>
            <person name="Ng W.-L."/>
            <person name="Kazmierczak K.M."/>
            <person name="Andrzejewski T.M."/>
            <person name="Davidsen T.M."/>
            <person name="Wayne K.J."/>
            <person name="Tettelin H."/>
            <person name="Glass J.I."/>
            <person name="Rusch D."/>
            <person name="Podicherti R."/>
            <person name="Tsui H.-C.T."/>
            <person name="Winkler M.E."/>
        </authorList>
    </citation>
    <scope>NUCLEOTIDE SEQUENCE</scope>
</reference>
<feature type="transmembrane region" description="Helical" evidence="1">
    <location>
        <begin position="388"/>
        <end position="409"/>
    </location>
</feature>
<dbReference type="EMBL" id="UINC01001831">
    <property type="protein sequence ID" value="SUZ89678.1"/>
    <property type="molecule type" value="Genomic_DNA"/>
</dbReference>
<dbReference type="SUPFAM" id="SSF103473">
    <property type="entry name" value="MFS general substrate transporter"/>
    <property type="match status" value="1"/>
</dbReference>
<feature type="transmembrane region" description="Helical" evidence="1">
    <location>
        <begin position="237"/>
        <end position="254"/>
    </location>
</feature>
<feature type="transmembrane region" description="Helical" evidence="1">
    <location>
        <begin position="359"/>
        <end position="382"/>
    </location>
</feature>
<feature type="transmembrane region" description="Helical" evidence="1">
    <location>
        <begin position="111"/>
        <end position="132"/>
    </location>
</feature>
<feature type="transmembrane region" description="Helical" evidence="1">
    <location>
        <begin position="301"/>
        <end position="320"/>
    </location>
</feature>
<dbReference type="AlphaFoldDB" id="A0A381RFF2"/>
<organism evidence="3">
    <name type="scientific">marine metagenome</name>
    <dbReference type="NCBI Taxonomy" id="408172"/>
    <lineage>
        <taxon>unclassified sequences</taxon>
        <taxon>metagenomes</taxon>
        <taxon>ecological metagenomes</taxon>
    </lineage>
</organism>
<dbReference type="InterPro" id="IPR011701">
    <property type="entry name" value="MFS"/>
</dbReference>
<feature type="domain" description="Major facilitator superfamily (MFS) profile" evidence="2">
    <location>
        <begin position="17"/>
        <end position="414"/>
    </location>
</feature>
<dbReference type="InterPro" id="IPR050327">
    <property type="entry name" value="Proton-linked_MCT"/>
</dbReference>
<dbReference type="Pfam" id="PF07690">
    <property type="entry name" value="MFS_1"/>
    <property type="match status" value="2"/>
</dbReference>
<sequence>MLNQVPLVRKARGAYYGWWVLGATFVLGVLSGGIFSHSNAIFFGPMKRDLGLTSAQTSLIFSLVRAEGSFAGPIVGWFVDRFGSRPMIMAGGLLASVGFMALHWVHNYVLFVVVFVGVVGVGKSSGLGQVLIGAVNRWFIRRRSLAMSICITGFASGGAVLLPLITLGVNTIGWRDVMLFSGIFMAIIVVPLASLVRHSPERMGIEPDLPLAQDGKSDPLPTIVDFTVRQALRTKSYWILFTGSVLRITMWGAISVHSVEMFVWKGMPQGEAGLMFSLIFLLSIPMRLVAGFLGDRVPLQPMMGGGMVAAALAVVAMLALDGNMAVYLFVILMAVEQGGSTLNWVALGNFFGRASFATLMGIVSTAFNLGMLVSPIYAGYVFDQTGSYTVVLVSFLPIYLASGVFFLITRKPKTPVTEMAAVYGR</sequence>
<dbReference type="Gene3D" id="1.20.1250.20">
    <property type="entry name" value="MFS general substrate transporter like domains"/>
    <property type="match status" value="2"/>
</dbReference>
<accession>A0A381RFF2</accession>
<feature type="transmembrane region" description="Helical" evidence="1">
    <location>
        <begin position="274"/>
        <end position="294"/>
    </location>
</feature>